<dbReference type="InParanoid" id="D8UH19"/>
<evidence type="ECO:0000313" key="3">
    <source>
        <dbReference type="Proteomes" id="UP000001058"/>
    </source>
</evidence>
<accession>D8UH19</accession>
<proteinExistence type="predicted"/>
<dbReference type="AlphaFoldDB" id="D8UH19"/>
<dbReference type="GeneID" id="9623038"/>
<feature type="non-terminal residue" evidence="2">
    <location>
        <position position="154"/>
    </location>
</feature>
<dbReference type="KEGG" id="vcn:VOLCADRAFT_107889"/>
<sequence>MAAIDVALEDTAEDGDPRDQLTRSPNDASDVAALATCLHDVLDGDDERVDAVRRQFEEDLGVYSVGEARELFRGERLITERKARVRARDVGRRCPRAVPRTTGNFANGVLKDNVSFIAEDFQLSPLRAAMALRGNVPGLTVSDAKSLLFKIKTA</sequence>
<keyword evidence="3" id="KW-1185">Reference proteome</keyword>
<reference evidence="2 3" key="1">
    <citation type="journal article" date="2010" name="Science">
        <title>Genomic analysis of organismal complexity in the multicellular green alga Volvox carteri.</title>
        <authorList>
            <person name="Prochnik S.E."/>
            <person name="Umen J."/>
            <person name="Nedelcu A.M."/>
            <person name="Hallmann A."/>
            <person name="Miller S.M."/>
            <person name="Nishii I."/>
            <person name="Ferris P."/>
            <person name="Kuo A."/>
            <person name="Mitros T."/>
            <person name="Fritz-Laylin L.K."/>
            <person name="Hellsten U."/>
            <person name="Chapman J."/>
            <person name="Simakov O."/>
            <person name="Rensing S.A."/>
            <person name="Terry A."/>
            <person name="Pangilinan J."/>
            <person name="Kapitonov V."/>
            <person name="Jurka J."/>
            <person name="Salamov A."/>
            <person name="Shapiro H."/>
            <person name="Schmutz J."/>
            <person name="Grimwood J."/>
            <person name="Lindquist E."/>
            <person name="Lucas S."/>
            <person name="Grigoriev I.V."/>
            <person name="Schmitt R."/>
            <person name="Kirk D."/>
            <person name="Rokhsar D.S."/>
        </authorList>
    </citation>
    <scope>NUCLEOTIDE SEQUENCE [LARGE SCALE GENOMIC DNA]</scope>
    <source>
        <strain evidence="3">f. Nagariensis / Eve</strain>
    </source>
</reference>
<gene>
    <name evidence="2" type="ORF">VOLCADRAFT_107889</name>
</gene>
<dbReference type="EMBL" id="GL378403">
    <property type="protein sequence ID" value="EFJ40995.1"/>
    <property type="molecule type" value="Genomic_DNA"/>
</dbReference>
<dbReference type="Proteomes" id="UP000001058">
    <property type="component" value="Unassembled WGS sequence"/>
</dbReference>
<evidence type="ECO:0000256" key="1">
    <source>
        <dbReference type="SAM" id="MobiDB-lite"/>
    </source>
</evidence>
<feature type="region of interest" description="Disordered" evidence="1">
    <location>
        <begin position="1"/>
        <end position="26"/>
    </location>
</feature>
<evidence type="ECO:0000313" key="2">
    <source>
        <dbReference type="EMBL" id="EFJ40995.1"/>
    </source>
</evidence>
<name>D8UH19_VOLCA</name>
<dbReference type="RefSeq" id="XP_002957969.1">
    <property type="nucleotide sequence ID" value="XM_002957923.1"/>
</dbReference>
<protein>
    <submittedName>
        <fullName evidence="2">Uncharacterized protein</fullName>
    </submittedName>
</protein>
<organism evidence="3">
    <name type="scientific">Volvox carteri f. nagariensis</name>
    <dbReference type="NCBI Taxonomy" id="3068"/>
    <lineage>
        <taxon>Eukaryota</taxon>
        <taxon>Viridiplantae</taxon>
        <taxon>Chlorophyta</taxon>
        <taxon>core chlorophytes</taxon>
        <taxon>Chlorophyceae</taxon>
        <taxon>CS clade</taxon>
        <taxon>Chlamydomonadales</taxon>
        <taxon>Volvocaceae</taxon>
        <taxon>Volvox</taxon>
    </lineage>
</organism>